<dbReference type="InterPro" id="IPR004843">
    <property type="entry name" value="Calcineurin-like_PHP"/>
</dbReference>
<organism evidence="7 8">
    <name type="scientific">Frischella japonica</name>
    <dbReference type="NCBI Taxonomy" id="2741544"/>
    <lineage>
        <taxon>Bacteria</taxon>
        <taxon>Pseudomonadati</taxon>
        <taxon>Pseudomonadota</taxon>
        <taxon>Gammaproteobacteria</taxon>
        <taxon>Orbales</taxon>
        <taxon>Orbaceae</taxon>
        <taxon>Frischella</taxon>
    </lineage>
</organism>
<evidence type="ECO:0000256" key="1">
    <source>
        <dbReference type="ARBA" id="ARBA00003413"/>
    </source>
</evidence>
<reference evidence="7 8" key="1">
    <citation type="submission" date="2020-06" db="EMBL/GenBank/DDBJ databases">
        <title>Frischella cerana isolated from Apis cerana gut homogenate.</title>
        <authorList>
            <person name="Wolter L.A."/>
            <person name="Suenami S."/>
            <person name="Miyazaki R."/>
        </authorList>
    </citation>
    <scope>NUCLEOTIDE SEQUENCE [LARGE SCALE GENOMIC DNA]</scope>
    <source>
        <strain evidence="7 8">Ac13</strain>
    </source>
</reference>
<keyword evidence="3 5" id="KW-0378">Hydrolase</keyword>
<keyword evidence="8" id="KW-1185">Reference proteome</keyword>
<dbReference type="EC" id="3.6.1.41" evidence="5"/>
<dbReference type="GO" id="GO:0008803">
    <property type="term" value="F:bis(5'-nucleosyl)-tetraphosphatase (symmetrical) activity"/>
    <property type="evidence" value="ECO:0007669"/>
    <property type="project" value="UniProtKB-EC"/>
</dbReference>
<evidence type="ECO:0000313" key="8">
    <source>
        <dbReference type="Proteomes" id="UP000651208"/>
    </source>
</evidence>
<dbReference type="PANTHER" id="PTHR40942:SF4">
    <property type="entry name" value="CYTOCHROME C5"/>
    <property type="match status" value="1"/>
</dbReference>
<sequence length="274" mass="31541">MANLLIGDIHGCYYEFMKVLEKANFSQSDTIWLTGDLVARGPDSLAVLRFVKQHCNQIRLTLGNHDIHLLAVYAGITKNHKKDHIEQILTAPDCDELINWLRRQPLLQIDNQLKLVMAHAGISPQWDLDTAIKCAKDLSSVLSSDTYPLFLDSMYGDFPDSWQDDLKGLDRLRFIANAFTRMRYCYDDGRLDFYCKDAPEDAPSKLKPWFKLPRKIPENYSIIFGHWASLKGKGTPENIYGLDTGCCWGGKLTCLRWEDKHYFFKRNQDASDKI</sequence>
<dbReference type="InterPro" id="IPR004617">
    <property type="entry name" value="ApaH"/>
</dbReference>
<dbReference type="Gene3D" id="3.60.21.10">
    <property type="match status" value="1"/>
</dbReference>
<dbReference type="Proteomes" id="UP000651208">
    <property type="component" value="Unassembled WGS sequence"/>
</dbReference>
<dbReference type="InterPro" id="IPR029052">
    <property type="entry name" value="Metallo-depent_PP-like"/>
</dbReference>
<dbReference type="PANTHER" id="PTHR40942">
    <property type="match status" value="1"/>
</dbReference>
<dbReference type="NCBIfam" id="TIGR00668">
    <property type="entry name" value="apaH"/>
    <property type="match status" value="1"/>
</dbReference>
<name>A0ABR7QXX3_9GAMM</name>
<dbReference type="EMBL" id="JABURY010000016">
    <property type="protein sequence ID" value="MBC9131076.1"/>
    <property type="molecule type" value="Genomic_DNA"/>
</dbReference>
<gene>
    <name evidence="5 7" type="primary">apaH</name>
    <name evidence="7" type="ORF">FcAc13_07105</name>
</gene>
<protein>
    <recommendedName>
        <fullName evidence="5">Bis(5'-nucleosyl)-tetraphosphatase, symmetrical</fullName>
        <ecNumber evidence="5">3.6.1.41</ecNumber>
    </recommendedName>
    <alternativeName>
        <fullName evidence="5">Ap4A hydrolase</fullName>
    </alternativeName>
    <alternativeName>
        <fullName evidence="5">Diadenosine 5',5'''-P1,P4-tetraphosphate pyrophosphohydrolase</fullName>
    </alternativeName>
    <alternativeName>
        <fullName evidence="5">Diadenosine tetraphosphatase</fullName>
    </alternativeName>
</protein>
<evidence type="ECO:0000256" key="4">
    <source>
        <dbReference type="ARBA" id="ARBA00049417"/>
    </source>
</evidence>
<comment type="similarity">
    <text evidence="2 5">Belongs to the Ap4A hydrolase family.</text>
</comment>
<dbReference type="PIRSF" id="PIRSF000903">
    <property type="entry name" value="B5n-ttraPtase_sm"/>
    <property type="match status" value="1"/>
</dbReference>
<dbReference type="NCBIfam" id="NF001204">
    <property type="entry name" value="PRK00166.1"/>
    <property type="match status" value="1"/>
</dbReference>
<dbReference type="HAMAP" id="MF_00199">
    <property type="entry name" value="ApaH"/>
    <property type="match status" value="1"/>
</dbReference>
<evidence type="ECO:0000313" key="7">
    <source>
        <dbReference type="EMBL" id="MBC9131076.1"/>
    </source>
</evidence>
<comment type="catalytic activity">
    <reaction evidence="4 5">
        <text>P(1),P(4)-bis(5'-adenosyl) tetraphosphate + H2O = 2 ADP + 2 H(+)</text>
        <dbReference type="Rhea" id="RHEA:24252"/>
        <dbReference type="ChEBI" id="CHEBI:15377"/>
        <dbReference type="ChEBI" id="CHEBI:15378"/>
        <dbReference type="ChEBI" id="CHEBI:58141"/>
        <dbReference type="ChEBI" id="CHEBI:456216"/>
        <dbReference type="EC" id="3.6.1.41"/>
    </reaction>
</comment>
<evidence type="ECO:0000256" key="2">
    <source>
        <dbReference type="ARBA" id="ARBA00005419"/>
    </source>
</evidence>
<comment type="function">
    <text evidence="1 5">Hydrolyzes diadenosine 5',5'''-P1,P4-tetraphosphate to yield ADP.</text>
</comment>
<comment type="caution">
    <text evidence="7">The sequence shown here is derived from an EMBL/GenBank/DDBJ whole genome shotgun (WGS) entry which is preliminary data.</text>
</comment>
<dbReference type="RefSeq" id="WP_187755521.1">
    <property type="nucleotide sequence ID" value="NZ_JABURY010000016.1"/>
</dbReference>
<evidence type="ECO:0000256" key="5">
    <source>
        <dbReference type="HAMAP-Rule" id="MF_00199"/>
    </source>
</evidence>
<evidence type="ECO:0000256" key="3">
    <source>
        <dbReference type="ARBA" id="ARBA00022801"/>
    </source>
</evidence>
<proteinExistence type="inferred from homology"/>
<feature type="domain" description="Calcineurin-like phosphoesterase" evidence="6">
    <location>
        <begin position="4"/>
        <end position="150"/>
    </location>
</feature>
<accession>A0ABR7QXX3</accession>
<evidence type="ECO:0000259" key="6">
    <source>
        <dbReference type="Pfam" id="PF00149"/>
    </source>
</evidence>
<dbReference type="CDD" id="cd07422">
    <property type="entry name" value="MPP_ApaH"/>
    <property type="match status" value="1"/>
</dbReference>
<dbReference type="SUPFAM" id="SSF56300">
    <property type="entry name" value="Metallo-dependent phosphatases"/>
    <property type="match status" value="1"/>
</dbReference>
<dbReference type="Pfam" id="PF00149">
    <property type="entry name" value="Metallophos"/>
    <property type="match status" value="1"/>
</dbReference>